<gene>
    <name evidence="6" type="ORF">GCM10007971_08680</name>
</gene>
<dbReference type="PANTHER" id="PTHR13847:SF286">
    <property type="entry name" value="D-AMINO ACID DEHYDROGENASE"/>
    <property type="match status" value="1"/>
</dbReference>
<comment type="cofactor">
    <cofactor evidence="1">
        <name>FAD</name>
        <dbReference type="ChEBI" id="CHEBI:57692"/>
    </cofactor>
</comment>
<organism evidence="6 7">
    <name type="scientific">Oceanobacillus indicireducens</name>
    <dbReference type="NCBI Taxonomy" id="1004261"/>
    <lineage>
        <taxon>Bacteria</taxon>
        <taxon>Bacillati</taxon>
        <taxon>Bacillota</taxon>
        <taxon>Bacilli</taxon>
        <taxon>Bacillales</taxon>
        <taxon>Bacillaceae</taxon>
        <taxon>Oceanobacillus</taxon>
    </lineage>
</organism>
<dbReference type="GO" id="GO:0005737">
    <property type="term" value="C:cytoplasm"/>
    <property type="evidence" value="ECO:0007669"/>
    <property type="project" value="TreeGrafter"/>
</dbReference>
<evidence type="ECO:0000259" key="5">
    <source>
        <dbReference type="Pfam" id="PF01266"/>
    </source>
</evidence>
<dbReference type="GO" id="GO:0016491">
    <property type="term" value="F:oxidoreductase activity"/>
    <property type="evidence" value="ECO:0007669"/>
    <property type="project" value="UniProtKB-KW"/>
</dbReference>
<dbReference type="Gene3D" id="3.30.9.10">
    <property type="entry name" value="D-Amino Acid Oxidase, subunit A, domain 2"/>
    <property type="match status" value="1"/>
</dbReference>
<evidence type="ECO:0000256" key="1">
    <source>
        <dbReference type="ARBA" id="ARBA00001974"/>
    </source>
</evidence>
<dbReference type="RefSeq" id="WP_188856171.1">
    <property type="nucleotide sequence ID" value="NZ_BMOS01000004.1"/>
</dbReference>
<dbReference type="Gene3D" id="3.50.50.60">
    <property type="entry name" value="FAD/NAD(P)-binding domain"/>
    <property type="match status" value="1"/>
</dbReference>
<evidence type="ECO:0000256" key="3">
    <source>
        <dbReference type="ARBA" id="ARBA00022630"/>
    </source>
</evidence>
<dbReference type="PANTHER" id="PTHR13847">
    <property type="entry name" value="SARCOSINE DEHYDROGENASE-RELATED"/>
    <property type="match status" value="1"/>
</dbReference>
<keyword evidence="7" id="KW-1185">Reference proteome</keyword>
<sequence length="367" mass="39567">MKVIVIGAGVVGACAAYYLSQNENVDVTLIDEEFEGKATLAGAGIICPWISRYNDSDWFRIASRGAQYYPELIESLKELGETNTGYRQTGAIATSEDIEVIRKLKEQLEKKKEAFPIIGNIDVLQAGHANKFFPQINEKLHALYLSGAARLDGRLLASALVEGVKKSNGKVIQEKAALKKEGKLVSVSTSSGNLSADQVIIAAGAWTNDLLQSVGTSIKLEPQRGQIVHLAVNEDTSNWPVILPQDSSHYIVPFDDNRIAFGATREAGSGYDYRITAGGIQEVLNEGLKVAPGLQSQTLQDIRIGFRPMSPDNKPLLGEVPNLENVIVATGLGASGLTMGPYVGALAGKMALREEIDIDLGPYDPMR</sequence>
<evidence type="ECO:0000256" key="4">
    <source>
        <dbReference type="ARBA" id="ARBA00023002"/>
    </source>
</evidence>
<dbReference type="AlphaFoldDB" id="A0A917XUC2"/>
<keyword evidence="4" id="KW-0560">Oxidoreductase</keyword>
<feature type="domain" description="FAD dependent oxidoreductase" evidence="5">
    <location>
        <begin position="2"/>
        <end position="347"/>
    </location>
</feature>
<comment type="caution">
    <text evidence="6">The sequence shown here is derived from an EMBL/GenBank/DDBJ whole genome shotgun (WGS) entry which is preliminary data.</text>
</comment>
<dbReference type="SUPFAM" id="SSF54373">
    <property type="entry name" value="FAD-linked reductases, C-terminal domain"/>
    <property type="match status" value="1"/>
</dbReference>
<comment type="similarity">
    <text evidence="2">Belongs to the DadA oxidoreductase family.</text>
</comment>
<accession>A0A917XUC2</accession>
<evidence type="ECO:0000313" key="6">
    <source>
        <dbReference type="EMBL" id="GGN52721.1"/>
    </source>
</evidence>
<dbReference type="Proteomes" id="UP000624041">
    <property type="component" value="Unassembled WGS sequence"/>
</dbReference>
<dbReference type="InterPro" id="IPR006076">
    <property type="entry name" value="FAD-dep_OxRdtase"/>
</dbReference>
<reference evidence="6" key="1">
    <citation type="journal article" date="2014" name="Int. J. Syst. Evol. Microbiol.">
        <title>Complete genome sequence of Corynebacterium casei LMG S-19264T (=DSM 44701T), isolated from a smear-ripened cheese.</title>
        <authorList>
            <consortium name="US DOE Joint Genome Institute (JGI-PGF)"/>
            <person name="Walter F."/>
            <person name="Albersmeier A."/>
            <person name="Kalinowski J."/>
            <person name="Ruckert C."/>
        </authorList>
    </citation>
    <scope>NUCLEOTIDE SEQUENCE</scope>
    <source>
        <strain evidence="6">JCM 17251</strain>
    </source>
</reference>
<dbReference type="SUPFAM" id="SSF51905">
    <property type="entry name" value="FAD/NAD(P)-binding domain"/>
    <property type="match status" value="1"/>
</dbReference>
<keyword evidence="3" id="KW-0285">Flavoprotein</keyword>
<proteinExistence type="inferred from homology"/>
<dbReference type="InterPro" id="IPR036188">
    <property type="entry name" value="FAD/NAD-bd_sf"/>
</dbReference>
<dbReference type="EMBL" id="BMOS01000004">
    <property type="protein sequence ID" value="GGN52721.1"/>
    <property type="molecule type" value="Genomic_DNA"/>
</dbReference>
<dbReference type="Pfam" id="PF01266">
    <property type="entry name" value="DAO"/>
    <property type="match status" value="1"/>
</dbReference>
<name>A0A917XUC2_9BACI</name>
<evidence type="ECO:0000313" key="7">
    <source>
        <dbReference type="Proteomes" id="UP000624041"/>
    </source>
</evidence>
<evidence type="ECO:0000256" key="2">
    <source>
        <dbReference type="ARBA" id="ARBA00009410"/>
    </source>
</evidence>
<protein>
    <submittedName>
        <fullName evidence="6">Oxidoreductase</fullName>
    </submittedName>
</protein>
<reference evidence="6" key="2">
    <citation type="submission" date="2020-09" db="EMBL/GenBank/DDBJ databases">
        <authorList>
            <person name="Sun Q."/>
            <person name="Ohkuma M."/>
        </authorList>
    </citation>
    <scope>NUCLEOTIDE SEQUENCE</scope>
    <source>
        <strain evidence="6">JCM 17251</strain>
    </source>
</reference>